<sequence>MGSWLTKSPIPQQDPTAPLISVENFVKSVENLQVACGNAVEYCGKTKGKNKNCEGGWGIVDG</sequence>
<name>A0ABU8YG57_9CYAN</name>
<gene>
    <name evidence="1" type="ORF">WMG39_00590</name>
</gene>
<comment type="caution">
    <text evidence="1">The sequence shown here is derived from an EMBL/GenBank/DDBJ whole genome shotgun (WGS) entry which is preliminary data.</text>
</comment>
<reference evidence="1 2" key="1">
    <citation type="journal article" date="2020" name="Harmful Algae">
        <title>Molecular and morphological characterization of a novel dihydroanatoxin-a producing Microcoleus species (cyanobacteria) from the Russian River, California, USA.</title>
        <authorList>
            <person name="Conklin K.Y."/>
            <person name="Stancheva R."/>
            <person name="Otten T.G."/>
            <person name="Fadness R."/>
            <person name="Boyer G.L."/>
            <person name="Read B."/>
            <person name="Zhang X."/>
            <person name="Sheath R.G."/>
        </authorList>
    </citation>
    <scope>NUCLEOTIDE SEQUENCE [LARGE SCALE GENOMIC DNA]</scope>
    <source>
        <strain evidence="1 2">PTRS2</strain>
    </source>
</reference>
<evidence type="ECO:0000313" key="2">
    <source>
        <dbReference type="Proteomes" id="UP001384579"/>
    </source>
</evidence>
<dbReference type="RefSeq" id="WP_340541189.1">
    <property type="nucleotide sequence ID" value="NZ_JBBLXS010000004.1"/>
</dbReference>
<keyword evidence="2" id="KW-1185">Reference proteome</keyword>
<dbReference type="EMBL" id="JBBLXS010000004">
    <property type="protein sequence ID" value="MEK0183341.1"/>
    <property type="molecule type" value="Genomic_DNA"/>
</dbReference>
<accession>A0ABU8YG57</accession>
<dbReference type="Proteomes" id="UP001384579">
    <property type="component" value="Unassembled WGS sequence"/>
</dbReference>
<evidence type="ECO:0000313" key="1">
    <source>
        <dbReference type="EMBL" id="MEK0183341.1"/>
    </source>
</evidence>
<proteinExistence type="predicted"/>
<organism evidence="1 2">
    <name type="scientific">Microcoleus anatoxicus PTRS2</name>
    <dbReference type="NCBI Taxonomy" id="2705321"/>
    <lineage>
        <taxon>Bacteria</taxon>
        <taxon>Bacillati</taxon>
        <taxon>Cyanobacteriota</taxon>
        <taxon>Cyanophyceae</taxon>
        <taxon>Oscillatoriophycideae</taxon>
        <taxon>Oscillatoriales</taxon>
        <taxon>Microcoleaceae</taxon>
        <taxon>Microcoleus</taxon>
        <taxon>Microcoleus anatoxicus</taxon>
    </lineage>
</organism>
<protein>
    <submittedName>
        <fullName evidence="1">Uncharacterized protein</fullName>
    </submittedName>
</protein>